<dbReference type="EMBL" id="CWGI01000001">
    <property type="protein sequence ID" value="CRX37344.1"/>
    <property type="molecule type" value="Genomic_DNA"/>
</dbReference>
<keyword evidence="1" id="KW-0472">Membrane</keyword>
<feature type="transmembrane region" description="Helical" evidence="1">
    <location>
        <begin position="64"/>
        <end position="81"/>
    </location>
</feature>
<keyword evidence="3" id="KW-1185">Reference proteome</keyword>
<organism evidence="2 3">
    <name type="scientific">Candidatus Hepatoplasma crinochetorum</name>
    <dbReference type="NCBI Taxonomy" id="295596"/>
    <lineage>
        <taxon>Bacteria</taxon>
        <taxon>Bacillati</taxon>
        <taxon>Mycoplasmatota</taxon>
        <taxon>Mollicutes</taxon>
        <taxon>Candidatus Hepatoplasmataceae</taxon>
        <taxon>Candidatus Hepatoplasma</taxon>
    </lineage>
</organism>
<gene>
    <name evidence="2" type="ORF">HEPPS_05750</name>
</gene>
<sequence length="140" mass="16909">MKNIKWIGKLIWKWIWKWIWKIISFPFKNKTILLITLFFSLILILSITTIFIENEKWNNYIESIISITIAFISLYLGSIALKEGRKSNKLLGEIERRQKLQLSKDDNEMKSIKTEKISYEKLKKDIKFQENIKNQEKHFK</sequence>
<accession>A0A0G7ZNQ0</accession>
<dbReference type="AlphaFoldDB" id="A0A0G7ZNQ0"/>
<evidence type="ECO:0000256" key="1">
    <source>
        <dbReference type="SAM" id="Phobius"/>
    </source>
</evidence>
<evidence type="ECO:0000313" key="3">
    <source>
        <dbReference type="Proteomes" id="UP000242141"/>
    </source>
</evidence>
<feature type="transmembrane region" description="Helical" evidence="1">
    <location>
        <begin position="31"/>
        <end position="52"/>
    </location>
</feature>
<evidence type="ECO:0000313" key="2">
    <source>
        <dbReference type="EMBL" id="CRX37344.1"/>
    </source>
</evidence>
<dbReference type="Proteomes" id="UP000242141">
    <property type="component" value="Unassembled WGS sequence"/>
</dbReference>
<protein>
    <submittedName>
        <fullName evidence="2">Uncharacterized protein</fullName>
    </submittedName>
</protein>
<proteinExistence type="predicted"/>
<keyword evidence="1" id="KW-0812">Transmembrane</keyword>
<keyword evidence="1" id="KW-1133">Transmembrane helix</keyword>
<name>A0A0G7ZNQ0_9MOLU</name>
<reference evidence="3" key="1">
    <citation type="submission" date="2015-05" db="EMBL/GenBank/DDBJ databases">
        <authorList>
            <person name="Collingro A."/>
        </authorList>
    </citation>
    <scope>NUCLEOTIDE SEQUENCE [LARGE SCALE GENOMIC DNA]</scope>
    <source>
        <strain evidence="3">Ps</strain>
    </source>
</reference>